<protein>
    <recommendedName>
        <fullName evidence="5">Major facilitator superfamily (MFS) profile domain-containing protein</fullName>
    </recommendedName>
</protein>
<feature type="transmembrane region" description="Helical" evidence="2">
    <location>
        <begin position="21"/>
        <end position="43"/>
    </location>
</feature>
<sequence length="151" mass="15554">MLNAVGGPGRVLPNHIADKVGVINMLIPSCLIAAVIVFGWIGVSSPAGLYVWTAFYGLAGGAIQGLFPAGLSSLIDDPRKRGTRIGMIFTVVSFATLTGPPIAGALIQAADGSYVGAQCFAGACLLIGMCFMIAAKVARSRKTGGDWKEKI</sequence>
<dbReference type="GO" id="GO:0022857">
    <property type="term" value="F:transmembrane transporter activity"/>
    <property type="evidence" value="ECO:0007669"/>
    <property type="project" value="InterPro"/>
</dbReference>
<evidence type="ECO:0000313" key="3">
    <source>
        <dbReference type="EMBL" id="CAI4213332.1"/>
    </source>
</evidence>
<dbReference type="GO" id="GO:0016020">
    <property type="term" value="C:membrane"/>
    <property type="evidence" value="ECO:0007669"/>
    <property type="project" value="UniProtKB-SubCell"/>
</dbReference>
<dbReference type="InterPro" id="IPR011701">
    <property type="entry name" value="MFS"/>
</dbReference>
<accession>A0A9P1MA48</accession>
<evidence type="ECO:0000313" key="4">
    <source>
        <dbReference type="Proteomes" id="UP000838763"/>
    </source>
</evidence>
<evidence type="ECO:0000256" key="1">
    <source>
        <dbReference type="ARBA" id="ARBA00004141"/>
    </source>
</evidence>
<evidence type="ECO:0008006" key="5">
    <source>
        <dbReference type="Google" id="ProtNLM"/>
    </source>
</evidence>
<dbReference type="Proteomes" id="UP000838763">
    <property type="component" value="Unassembled WGS sequence"/>
</dbReference>
<gene>
    <name evidence="3" type="ORF">PPNO1_LOCUS3079</name>
</gene>
<comment type="subcellular location">
    <subcellularLocation>
        <location evidence="1">Membrane</location>
        <topology evidence="1">Multi-pass membrane protein</topology>
    </subcellularLocation>
</comment>
<keyword evidence="2" id="KW-0812">Transmembrane</keyword>
<dbReference type="AlphaFoldDB" id="A0A9P1MA48"/>
<keyword evidence="2" id="KW-0472">Membrane</keyword>
<feature type="transmembrane region" description="Helical" evidence="2">
    <location>
        <begin position="87"/>
        <end position="109"/>
    </location>
</feature>
<reference evidence="3" key="1">
    <citation type="submission" date="2022-11" db="EMBL/GenBank/DDBJ databases">
        <authorList>
            <person name="Scott C."/>
            <person name="Bruce N."/>
        </authorList>
    </citation>
    <scope>NUCLEOTIDE SEQUENCE</scope>
</reference>
<feature type="transmembrane region" description="Helical" evidence="2">
    <location>
        <begin position="49"/>
        <end position="75"/>
    </location>
</feature>
<dbReference type="OrthoDB" id="5212574at2759"/>
<feature type="transmembrane region" description="Helical" evidence="2">
    <location>
        <begin position="115"/>
        <end position="135"/>
    </location>
</feature>
<dbReference type="SUPFAM" id="SSF103473">
    <property type="entry name" value="MFS general substrate transporter"/>
    <property type="match status" value="1"/>
</dbReference>
<name>A0A9P1MA48_9PEZI</name>
<organism evidence="3 4">
    <name type="scientific">Parascedosporium putredinis</name>
    <dbReference type="NCBI Taxonomy" id="1442378"/>
    <lineage>
        <taxon>Eukaryota</taxon>
        <taxon>Fungi</taxon>
        <taxon>Dikarya</taxon>
        <taxon>Ascomycota</taxon>
        <taxon>Pezizomycotina</taxon>
        <taxon>Sordariomycetes</taxon>
        <taxon>Hypocreomycetidae</taxon>
        <taxon>Microascales</taxon>
        <taxon>Microascaceae</taxon>
        <taxon>Parascedosporium</taxon>
    </lineage>
</organism>
<dbReference type="Pfam" id="PF07690">
    <property type="entry name" value="MFS_1"/>
    <property type="match status" value="1"/>
</dbReference>
<keyword evidence="4" id="KW-1185">Reference proteome</keyword>
<dbReference type="Gene3D" id="1.20.1250.20">
    <property type="entry name" value="MFS general substrate transporter like domains"/>
    <property type="match status" value="1"/>
</dbReference>
<evidence type="ECO:0000256" key="2">
    <source>
        <dbReference type="SAM" id="Phobius"/>
    </source>
</evidence>
<comment type="caution">
    <text evidence="3">The sequence shown here is derived from an EMBL/GenBank/DDBJ whole genome shotgun (WGS) entry which is preliminary data.</text>
</comment>
<proteinExistence type="predicted"/>
<dbReference type="InterPro" id="IPR036259">
    <property type="entry name" value="MFS_trans_sf"/>
</dbReference>
<dbReference type="EMBL" id="CALLCH030000008">
    <property type="protein sequence ID" value="CAI4213332.1"/>
    <property type="molecule type" value="Genomic_DNA"/>
</dbReference>
<keyword evidence="2" id="KW-1133">Transmembrane helix</keyword>